<geneLocation type="plasmid" evidence="6 7">
    <name>Cy782201</name>
</geneLocation>
<protein>
    <submittedName>
        <fullName evidence="6">WD40 repeat, subgroup</fullName>
    </submittedName>
</protein>
<dbReference type="Pfam" id="PF00931">
    <property type="entry name" value="NB-ARC"/>
    <property type="match status" value="1"/>
</dbReference>
<evidence type="ECO:0000259" key="4">
    <source>
        <dbReference type="Pfam" id="PF00931"/>
    </source>
</evidence>
<dbReference type="EMBL" id="CP002199">
    <property type="protein sequence ID" value="ADN17661.1"/>
    <property type="molecule type" value="Genomic_DNA"/>
</dbReference>
<evidence type="ECO:0000313" key="6">
    <source>
        <dbReference type="EMBL" id="ADN17661.1"/>
    </source>
</evidence>
<dbReference type="HOGENOM" id="CLU_005071_2_0_3"/>
<dbReference type="Pfam" id="PF00400">
    <property type="entry name" value="WD40"/>
    <property type="match status" value="6"/>
</dbReference>
<sequence>MPRKNFGPTVKKRAKYLVKLLLNYAVDYPFNKKGISNLELRWEEELDNNNSVKLVVKTKVIALEHLTKTGGEPLNKTYIIEVLKTLKSLNFLIDNRVKRQGKEDWLFTLNLWSRDQEKNLELLDTEWEKQKLNQGKIQVYQDWADAPFHPNFYGREIELSLLKQWVIEDQCCLVGILGISGVGKTTLSIKLGKGGIGKTDLSLKLAQEIQDEFEYIVWRSLRNAPLLTTLIADLLKFLSNQQEINLENSLEEQFSKLVEHLRSHRCLLILDNVETILQTGPEGQEYRPGYGEYSELFQLIALSSHQSCLILTSREKPENLARLAGQNKPVRFLELKGLDYLNGKKIFTDIENFTGTDAEWQKIIEFYDGNPLALELAAHHIKDCYGNNISVFLQQGKPIFEHLNHLLNWHFERLKENEKEVLYWLAINRKPVSIIDLKEDLITVETQNNLASIIQSIQNKFSLERNQNKQELKFTLQPVLMEFITENFINNFCQNLTSTEVNFEFCNKYILVKSQAKDYIKFTQNCLILKPIVESLIIKFQGQKNLENFLKHIKEQIQARMPLQIGYMASNILNLFNELKTDLRGYDFSNLTIWQADLQQMHLVGVNFTNSDLSKSTFPQIFSNIITVAVSPDGKFLATGDAKGEILLWDLVNRQQIFTFKGHTNYVNKIQFNTNSNKMASCSSDYTIKLWDVTTGRCLKTLRGHKNRVSDLAFSRDEQILVSGSGDGTIKLWDMNQNTIIQTLPMKSGIRKVIFHPSEENILIIAHENGTIQQWDLAENKCIMHILAHSGPIFSLVLSHDYQTLVSGSGDFTIKFWNINSGKSLKVLSGHTGAILDLAFSDESKILASASDDKTIRLWHFDTWENFQTLMGHTGKVQSIVFSQDNQILISGSNDRTVKLWEIQNGNCALTLSGYTNSHTSIAFNPNAQILASGANDGRLRLWWVTSGQCFKTLKGHDSQIEALAFSPNGQILASGDANGMIKIWDIKTYECLQNLSGYPDEHTNTVWMITFSDDNLILASASADCTVKIWEVLSGECLNTFKHSSGVWSVAISPDRETLISSCHDGTVSLWNLNSGKKIKTLKVHKGQVFTLVFSQDKKTLISAGNDSTVKLLDAKTGKCIKSIKGFDDEVLAVAEKNAQILVSDSSLNRPEIKIRDLMTGKWLSPLIGHTKGIWSIIFSIDGEKAASTSHDETIRIWDIETGNCLQVLKVEKLYENMNITNIKGLTEAQKVNLKAMGAVENFCR</sequence>
<feature type="repeat" description="WD" evidence="3">
    <location>
        <begin position="870"/>
        <end position="911"/>
    </location>
</feature>
<dbReference type="Pfam" id="PF19959">
    <property type="entry name" value="EAD4"/>
    <property type="match status" value="1"/>
</dbReference>
<dbReference type="Gene3D" id="2.130.10.10">
    <property type="entry name" value="YVTN repeat-like/Quinoprotein amine dehydrogenase"/>
    <property type="match status" value="5"/>
</dbReference>
<dbReference type="InterPro" id="IPR020472">
    <property type="entry name" value="WD40_PAC1"/>
</dbReference>
<dbReference type="Pfam" id="PF25172">
    <property type="entry name" value="Beta-prop_WDR3_2nd"/>
    <property type="match status" value="1"/>
</dbReference>
<evidence type="ECO:0000256" key="3">
    <source>
        <dbReference type="PROSITE-ProRule" id="PRU00221"/>
    </source>
</evidence>
<dbReference type="KEGG" id="cyj:Cyan7822_5805"/>
<dbReference type="SUPFAM" id="SSF50969">
    <property type="entry name" value="YVTN repeat-like/Quinoprotein amine dehydrogenase"/>
    <property type="match status" value="1"/>
</dbReference>
<dbReference type="SMART" id="SM00320">
    <property type="entry name" value="WD40"/>
    <property type="match status" value="13"/>
</dbReference>
<dbReference type="InterPro" id="IPR001680">
    <property type="entry name" value="WD40_rpt"/>
</dbReference>
<dbReference type="Proteomes" id="UP000008206">
    <property type="component" value="Plasmid Cy782201"/>
</dbReference>
<keyword evidence="7" id="KW-1185">Reference proteome</keyword>
<gene>
    <name evidence="6" type="ordered locus">Cyan7822_5805</name>
</gene>
<feature type="domain" description="NB-ARC" evidence="4">
    <location>
        <begin position="192"/>
        <end position="273"/>
    </location>
</feature>
<dbReference type="PROSITE" id="PS00678">
    <property type="entry name" value="WD_REPEATS_1"/>
    <property type="match status" value="8"/>
</dbReference>
<dbReference type="SUPFAM" id="SSF50978">
    <property type="entry name" value="WD40 repeat-like"/>
    <property type="match status" value="2"/>
</dbReference>
<feature type="repeat" description="WD" evidence="3">
    <location>
        <begin position="1000"/>
        <end position="1041"/>
    </location>
</feature>
<dbReference type="SUPFAM" id="SSF141571">
    <property type="entry name" value="Pentapeptide repeat-like"/>
    <property type="match status" value="1"/>
</dbReference>
<keyword evidence="1 3" id="KW-0853">WD repeat</keyword>
<dbReference type="InterPro" id="IPR027417">
    <property type="entry name" value="P-loop_NTPase"/>
</dbReference>
<keyword evidence="6" id="KW-0614">Plasmid</keyword>
<reference evidence="7" key="1">
    <citation type="journal article" date="2011" name="MBio">
        <title>Novel metabolic attributes of the genus Cyanothece, comprising a group of unicellular nitrogen-fixing Cyanobacteria.</title>
        <authorList>
            <person name="Bandyopadhyay A."/>
            <person name="Elvitigala T."/>
            <person name="Welsh E."/>
            <person name="Stockel J."/>
            <person name="Liberton M."/>
            <person name="Min H."/>
            <person name="Sherman L.A."/>
            <person name="Pakrasi H.B."/>
        </authorList>
    </citation>
    <scope>NUCLEOTIDE SEQUENCE [LARGE SCALE GENOMIC DNA]</scope>
    <source>
        <strain evidence="7">PCC 7822</strain>
        <plasmid evidence="7">Cy782201</plasmid>
    </source>
</reference>
<dbReference type="InterPro" id="IPR015943">
    <property type="entry name" value="WD40/YVTN_repeat-like_dom_sf"/>
</dbReference>
<feature type="repeat" description="WD" evidence="3">
    <location>
        <begin position="625"/>
        <end position="659"/>
    </location>
</feature>
<feature type="repeat" description="WD" evidence="3">
    <location>
        <begin position="702"/>
        <end position="743"/>
    </location>
</feature>
<dbReference type="Gene3D" id="3.40.50.300">
    <property type="entry name" value="P-loop containing nucleotide triphosphate hydrolases"/>
    <property type="match status" value="2"/>
</dbReference>
<dbReference type="PANTHER" id="PTHR44019">
    <property type="entry name" value="WD REPEAT-CONTAINING PROTEIN 55"/>
    <property type="match status" value="1"/>
</dbReference>
<feature type="repeat" description="WD" evidence="3">
    <location>
        <begin position="1083"/>
        <end position="1124"/>
    </location>
</feature>
<keyword evidence="2" id="KW-0677">Repeat</keyword>
<dbReference type="InterPro" id="IPR019775">
    <property type="entry name" value="WD40_repeat_CS"/>
</dbReference>
<evidence type="ECO:0000256" key="2">
    <source>
        <dbReference type="ARBA" id="ARBA00022737"/>
    </source>
</evidence>
<dbReference type="InterPro" id="IPR045434">
    <property type="entry name" value="EAD4"/>
</dbReference>
<accession>E0UL31</accession>
<feature type="repeat" description="WD" evidence="3">
    <location>
        <begin position="1041"/>
        <end position="1082"/>
    </location>
</feature>
<feature type="repeat" description="WD" evidence="3">
    <location>
        <begin position="912"/>
        <end position="953"/>
    </location>
</feature>
<feature type="domain" description="Effector-associated" evidence="5">
    <location>
        <begin position="7"/>
        <end position="129"/>
    </location>
</feature>
<dbReference type="PRINTS" id="PR00320">
    <property type="entry name" value="GPROTEINBRPT"/>
</dbReference>
<dbReference type="InterPro" id="IPR002182">
    <property type="entry name" value="NB-ARC"/>
</dbReference>
<feature type="repeat" description="WD" evidence="3">
    <location>
        <begin position="786"/>
        <end position="827"/>
    </location>
</feature>
<dbReference type="OrthoDB" id="567898at2"/>
<evidence type="ECO:0000313" key="7">
    <source>
        <dbReference type="Proteomes" id="UP000008206"/>
    </source>
</evidence>
<dbReference type="SUPFAM" id="SSF52540">
    <property type="entry name" value="P-loop containing nucleoside triphosphate hydrolases"/>
    <property type="match status" value="2"/>
</dbReference>
<dbReference type="AlphaFoldDB" id="E0UL31"/>
<dbReference type="RefSeq" id="WP_013334411.1">
    <property type="nucleotide sequence ID" value="NC_014533.1"/>
</dbReference>
<feature type="repeat" description="WD" evidence="3">
    <location>
        <begin position="1168"/>
        <end position="1209"/>
    </location>
</feature>
<dbReference type="GO" id="GO:0043531">
    <property type="term" value="F:ADP binding"/>
    <property type="evidence" value="ECO:0007669"/>
    <property type="project" value="InterPro"/>
</dbReference>
<evidence type="ECO:0000259" key="5">
    <source>
        <dbReference type="Pfam" id="PF19959"/>
    </source>
</evidence>
<dbReference type="InterPro" id="IPR050505">
    <property type="entry name" value="WDR55/POC1"/>
</dbReference>
<name>E0UL31_GLOV7</name>
<dbReference type="CDD" id="cd00200">
    <property type="entry name" value="WD40"/>
    <property type="match status" value="2"/>
</dbReference>
<dbReference type="PRINTS" id="PR00364">
    <property type="entry name" value="DISEASERSIST"/>
</dbReference>
<dbReference type="PROSITE" id="PS50294">
    <property type="entry name" value="WD_REPEATS_REGION"/>
    <property type="match status" value="11"/>
</dbReference>
<organism evidence="6 7">
    <name type="scientific">Gloeothece verrucosa (strain PCC 7822)</name>
    <name type="common">Cyanothece sp. (strain PCC 7822)</name>
    <dbReference type="NCBI Taxonomy" id="497965"/>
    <lineage>
        <taxon>Bacteria</taxon>
        <taxon>Bacillati</taxon>
        <taxon>Cyanobacteriota</taxon>
        <taxon>Cyanophyceae</taxon>
        <taxon>Oscillatoriophycideae</taxon>
        <taxon>Chroococcales</taxon>
        <taxon>Aphanothecaceae</taxon>
        <taxon>Gloeothece</taxon>
        <taxon>Gloeothece verrucosa</taxon>
    </lineage>
</organism>
<proteinExistence type="predicted"/>
<feature type="repeat" description="WD" evidence="3">
    <location>
        <begin position="660"/>
        <end position="701"/>
    </location>
</feature>
<dbReference type="InterPro" id="IPR036322">
    <property type="entry name" value="WD40_repeat_dom_sf"/>
</dbReference>
<dbReference type="PANTHER" id="PTHR44019:SF8">
    <property type="entry name" value="POC1 CENTRIOLAR PROTEIN HOMOLOG"/>
    <property type="match status" value="1"/>
</dbReference>
<evidence type="ECO:0000256" key="1">
    <source>
        <dbReference type="ARBA" id="ARBA00022574"/>
    </source>
</evidence>
<dbReference type="PROSITE" id="PS50082">
    <property type="entry name" value="WD_REPEATS_2"/>
    <property type="match status" value="12"/>
</dbReference>
<dbReference type="InterPro" id="IPR011044">
    <property type="entry name" value="Quino_amine_DH_bsu"/>
</dbReference>
<feature type="repeat" description="WD" evidence="3">
    <location>
        <begin position="828"/>
        <end position="869"/>
    </location>
</feature>
<feature type="repeat" description="WD" evidence="3">
    <location>
        <begin position="954"/>
        <end position="995"/>
    </location>
</feature>